<dbReference type="InterPro" id="IPR011712">
    <property type="entry name" value="Sig_transdc_His_kin_sub3_dim/P"/>
</dbReference>
<protein>
    <recommendedName>
        <fullName evidence="2">histidine kinase</fullName>
        <ecNumber evidence="2">2.7.13.3</ecNumber>
    </recommendedName>
</protein>
<feature type="transmembrane region" description="Helical" evidence="9">
    <location>
        <begin position="12"/>
        <end position="34"/>
    </location>
</feature>
<evidence type="ECO:0000256" key="7">
    <source>
        <dbReference type="ARBA" id="ARBA00022840"/>
    </source>
</evidence>
<dbReference type="CDD" id="cd16917">
    <property type="entry name" value="HATPase_UhpB-NarQ-NarX-like"/>
    <property type="match status" value="1"/>
</dbReference>
<feature type="domain" description="Signal transduction histidine kinase subgroup 3 dimerisation and phosphoacceptor" evidence="10">
    <location>
        <begin position="172"/>
        <end position="237"/>
    </location>
</feature>
<evidence type="ECO:0000313" key="11">
    <source>
        <dbReference type="EMBL" id="REH38159.1"/>
    </source>
</evidence>
<dbReference type="AlphaFoldDB" id="A0A3E0H4H9"/>
<evidence type="ECO:0000256" key="9">
    <source>
        <dbReference type="SAM" id="Phobius"/>
    </source>
</evidence>
<dbReference type="SUPFAM" id="SSF55874">
    <property type="entry name" value="ATPase domain of HSP90 chaperone/DNA topoisomerase II/histidine kinase"/>
    <property type="match status" value="1"/>
</dbReference>
<feature type="transmembrane region" description="Helical" evidence="9">
    <location>
        <begin position="114"/>
        <end position="131"/>
    </location>
</feature>
<keyword evidence="7" id="KW-0067">ATP-binding</keyword>
<dbReference type="Gene3D" id="3.30.565.10">
    <property type="entry name" value="Histidine kinase-like ATPase, C-terminal domain"/>
    <property type="match status" value="1"/>
</dbReference>
<keyword evidence="9" id="KW-1133">Transmembrane helix</keyword>
<keyword evidence="9" id="KW-0472">Membrane</keyword>
<evidence type="ECO:0000256" key="2">
    <source>
        <dbReference type="ARBA" id="ARBA00012438"/>
    </source>
</evidence>
<accession>A0A3E0H4H9</accession>
<feature type="transmembrane region" description="Helical" evidence="9">
    <location>
        <begin position="40"/>
        <end position="59"/>
    </location>
</feature>
<dbReference type="GO" id="GO:0005524">
    <property type="term" value="F:ATP binding"/>
    <property type="evidence" value="ECO:0007669"/>
    <property type="project" value="UniProtKB-KW"/>
</dbReference>
<comment type="catalytic activity">
    <reaction evidence="1">
        <text>ATP + protein L-histidine = ADP + protein N-phospho-L-histidine.</text>
        <dbReference type="EC" id="2.7.13.3"/>
    </reaction>
</comment>
<keyword evidence="3" id="KW-0597">Phosphoprotein</keyword>
<keyword evidence="6 11" id="KW-0418">Kinase</keyword>
<evidence type="ECO:0000256" key="5">
    <source>
        <dbReference type="ARBA" id="ARBA00022741"/>
    </source>
</evidence>
<dbReference type="EMBL" id="QUNO01000014">
    <property type="protein sequence ID" value="REH38159.1"/>
    <property type="molecule type" value="Genomic_DNA"/>
</dbReference>
<evidence type="ECO:0000313" key="12">
    <source>
        <dbReference type="Proteomes" id="UP000256269"/>
    </source>
</evidence>
<keyword evidence="9" id="KW-0812">Transmembrane</keyword>
<evidence type="ECO:0000259" key="10">
    <source>
        <dbReference type="Pfam" id="PF07730"/>
    </source>
</evidence>
<keyword evidence="4" id="KW-0808">Transferase</keyword>
<evidence type="ECO:0000256" key="1">
    <source>
        <dbReference type="ARBA" id="ARBA00000085"/>
    </source>
</evidence>
<evidence type="ECO:0000256" key="4">
    <source>
        <dbReference type="ARBA" id="ARBA00022679"/>
    </source>
</evidence>
<feature type="transmembrane region" description="Helical" evidence="9">
    <location>
        <begin position="66"/>
        <end position="85"/>
    </location>
</feature>
<dbReference type="Pfam" id="PF07730">
    <property type="entry name" value="HisKA_3"/>
    <property type="match status" value="1"/>
</dbReference>
<name>A0A3E0H4H9_9PSEU</name>
<dbReference type="InterPro" id="IPR036890">
    <property type="entry name" value="HATPase_C_sf"/>
</dbReference>
<dbReference type="Proteomes" id="UP000256269">
    <property type="component" value="Unassembled WGS sequence"/>
</dbReference>
<reference evidence="11 12" key="1">
    <citation type="submission" date="2018-08" db="EMBL/GenBank/DDBJ databases">
        <title>Genomic Encyclopedia of Archaeal and Bacterial Type Strains, Phase II (KMG-II): from individual species to whole genera.</title>
        <authorList>
            <person name="Goeker M."/>
        </authorList>
    </citation>
    <scope>NUCLEOTIDE SEQUENCE [LARGE SCALE GENOMIC DNA]</scope>
    <source>
        <strain evidence="11 12">DSM 45791</strain>
    </source>
</reference>
<dbReference type="Gene3D" id="1.20.5.1930">
    <property type="match status" value="1"/>
</dbReference>
<evidence type="ECO:0000256" key="8">
    <source>
        <dbReference type="ARBA" id="ARBA00023012"/>
    </source>
</evidence>
<keyword evidence="12" id="KW-1185">Reference proteome</keyword>
<dbReference type="InterPro" id="IPR050482">
    <property type="entry name" value="Sensor_HK_TwoCompSys"/>
</dbReference>
<organism evidence="11 12">
    <name type="scientific">Kutzneria buriramensis</name>
    <dbReference type="NCBI Taxonomy" id="1045776"/>
    <lineage>
        <taxon>Bacteria</taxon>
        <taxon>Bacillati</taxon>
        <taxon>Actinomycetota</taxon>
        <taxon>Actinomycetes</taxon>
        <taxon>Pseudonocardiales</taxon>
        <taxon>Pseudonocardiaceae</taxon>
        <taxon>Kutzneria</taxon>
    </lineage>
</organism>
<dbReference type="GO" id="GO:0000155">
    <property type="term" value="F:phosphorelay sensor kinase activity"/>
    <property type="evidence" value="ECO:0007669"/>
    <property type="project" value="InterPro"/>
</dbReference>
<keyword evidence="5" id="KW-0547">Nucleotide-binding</keyword>
<dbReference type="PANTHER" id="PTHR24421:SF10">
    <property type="entry name" value="NITRATE_NITRITE SENSOR PROTEIN NARQ"/>
    <property type="match status" value="1"/>
</dbReference>
<keyword evidence="8" id="KW-0902">Two-component regulatory system</keyword>
<dbReference type="PANTHER" id="PTHR24421">
    <property type="entry name" value="NITRATE/NITRITE SENSOR PROTEIN NARX-RELATED"/>
    <property type="match status" value="1"/>
</dbReference>
<feature type="transmembrane region" description="Helical" evidence="9">
    <location>
        <begin position="137"/>
        <end position="154"/>
    </location>
</feature>
<evidence type="ECO:0000256" key="3">
    <source>
        <dbReference type="ARBA" id="ARBA00022553"/>
    </source>
</evidence>
<sequence>MVVHLSRLFDRIVPGRLLVGVIGTGVFVITLATVQKPTPAWMWSLYGVSLACWLAFVVLDRRAPRMALYPLLACLLLCVVLIGPAPDGTPVLLTCVALATTCSLTLLPSAPLMAVLAGSLVICGGGALAWGQGSVSALGDTAALLIVAMSGLAARQHQLQARLQAEVAALDERARIARELHDVLAHSLGALGVQLEVAEGLLAERGDLAGGLLRVQRARRLAHDGLDEARRAVAALRFDAPPLVEALEQLVADGRRDRGLEIDLSVTGSVRTLSAGTAVSLLRIARESLTNAAKHAPGSPVSVMLDFGSVTRLRVYNASSGETADPGHGLVGMRERIALVGGTLSAGRSGGGWLVTAEVPE</sequence>
<dbReference type="GO" id="GO:0016020">
    <property type="term" value="C:membrane"/>
    <property type="evidence" value="ECO:0007669"/>
    <property type="project" value="InterPro"/>
</dbReference>
<comment type="caution">
    <text evidence="11">The sequence shown here is derived from an EMBL/GenBank/DDBJ whole genome shotgun (WGS) entry which is preliminary data.</text>
</comment>
<dbReference type="EC" id="2.7.13.3" evidence="2"/>
<dbReference type="GO" id="GO:0046983">
    <property type="term" value="F:protein dimerization activity"/>
    <property type="evidence" value="ECO:0007669"/>
    <property type="project" value="InterPro"/>
</dbReference>
<evidence type="ECO:0000256" key="6">
    <source>
        <dbReference type="ARBA" id="ARBA00022777"/>
    </source>
</evidence>
<proteinExistence type="predicted"/>
<gene>
    <name evidence="11" type="ORF">BCF44_114184</name>
</gene>